<dbReference type="EMBL" id="MU273733">
    <property type="protein sequence ID" value="KAI0028652.1"/>
    <property type="molecule type" value="Genomic_DNA"/>
</dbReference>
<evidence type="ECO:0000313" key="1">
    <source>
        <dbReference type="EMBL" id="KAI0028652.1"/>
    </source>
</evidence>
<reference evidence="1" key="1">
    <citation type="submission" date="2021-02" db="EMBL/GenBank/DDBJ databases">
        <authorList>
            <consortium name="DOE Joint Genome Institute"/>
            <person name="Ahrendt S."/>
            <person name="Looney B.P."/>
            <person name="Miyauchi S."/>
            <person name="Morin E."/>
            <person name="Drula E."/>
            <person name="Courty P.E."/>
            <person name="Chicoki N."/>
            <person name="Fauchery L."/>
            <person name="Kohler A."/>
            <person name="Kuo A."/>
            <person name="Labutti K."/>
            <person name="Pangilinan J."/>
            <person name="Lipzen A."/>
            <person name="Riley R."/>
            <person name="Andreopoulos W."/>
            <person name="He G."/>
            <person name="Johnson J."/>
            <person name="Barry K.W."/>
            <person name="Grigoriev I.V."/>
            <person name="Nagy L."/>
            <person name="Hibbett D."/>
            <person name="Henrissat B."/>
            <person name="Matheny P.B."/>
            <person name="Labbe J."/>
            <person name="Martin F."/>
        </authorList>
    </citation>
    <scope>NUCLEOTIDE SEQUENCE</scope>
    <source>
        <strain evidence="1">EC-137</strain>
    </source>
</reference>
<keyword evidence="2" id="KW-1185">Reference proteome</keyword>
<dbReference type="Proteomes" id="UP000814128">
    <property type="component" value="Unassembled WGS sequence"/>
</dbReference>
<evidence type="ECO:0000313" key="2">
    <source>
        <dbReference type="Proteomes" id="UP000814128"/>
    </source>
</evidence>
<comment type="caution">
    <text evidence="1">The sequence shown here is derived from an EMBL/GenBank/DDBJ whole genome shotgun (WGS) entry which is preliminary data.</text>
</comment>
<organism evidence="1 2">
    <name type="scientific">Vararia minispora EC-137</name>
    <dbReference type="NCBI Taxonomy" id="1314806"/>
    <lineage>
        <taxon>Eukaryota</taxon>
        <taxon>Fungi</taxon>
        <taxon>Dikarya</taxon>
        <taxon>Basidiomycota</taxon>
        <taxon>Agaricomycotina</taxon>
        <taxon>Agaricomycetes</taxon>
        <taxon>Russulales</taxon>
        <taxon>Lachnocladiaceae</taxon>
        <taxon>Vararia</taxon>
    </lineage>
</organism>
<proteinExistence type="predicted"/>
<sequence>MSLVASPHEDFLLLWPMPEGAQDRFSVTGMRAPAAVEWRTIPPTIDVRYKRRPPPLTLLARRASDVSAISPGPLDTSTTASSFTSFATSVTSPRSAGSQLEFSHTPIPTHTDQYSALSPRRSVASIRSLLSATSLDFIPADSRSTFPVSQSVATSTVPDLETPEDPIRYLQEHPWDFAEYLHLLSLVAERRPSGGADWEDLASVHSRVSSIYRSAWDCWHRWTVPWSANSAHGALTYPDVPGVKHRYHHIDIDALVDFYVLLTTYAGVADSIPSSEPELVNSSITRRHPAYPGPHDPPNVPKRTLGDSAHRGILPWFRATAVNATVLQMRQDLRGAEPNTPPGERLLPRHLRELRVPQRAVRGDG</sequence>
<gene>
    <name evidence="1" type="ORF">K488DRAFT_89533</name>
</gene>
<name>A0ACB8QAB2_9AGAM</name>
<accession>A0ACB8QAB2</accession>
<reference evidence="1" key="2">
    <citation type="journal article" date="2022" name="New Phytol.">
        <title>Evolutionary transition to the ectomycorrhizal habit in the genomes of a hyperdiverse lineage of mushroom-forming fungi.</title>
        <authorList>
            <person name="Looney B."/>
            <person name="Miyauchi S."/>
            <person name="Morin E."/>
            <person name="Drula E."/>
            <person name="Courty P.E."/>
            <person name="Kohler A."/>
            <person name="Kuo A."/>
            <person name="LaButti K."/>
            <person name="Pangilinan J."/>
            <person name="Lipzen A."/>
            <person name="Riley R."/>
            <person name="Andreopoulos W."/>
            <person name="He G."/>
            <person name="Johnson J."/>
            <person name="Nolan M."/>
            <person name="Tritt A."/>
            <person name="Barry K.W."/>
            <person name="Grigoriev I.V."/>
            <person name="Nagy L.G."/>
            <person name="Hibbett D."/>
            <person name="Henrissat B."/>
            <person name="Matheny P.B."/>
            <person name="Labbe J."/>
            <person name="Martin F.M."/>
        </authorList>
    </citation>
    <scope>NUCLEOTIDE SEQUENCE</scope>
    <source>
        <strain evidence="1">EC-137</strain>
    </source>
</reference>
<protein>
    <submittedName>
        <fullName evidence="1">Uncharacterized protein</fullName>
    </submittedName>
</protein>